<gene>
    <name evidence="2" type="ORF">PN497_00055</name>
</gene>
<reference evidence="2 3" key="1">
    <citation type="submission" date="2023-01" db="EMBL/GenBank/DDBJ databases">
        <title>Genomes from the Australian National Cyanobacteria Reference Collection.</title>
        <authorList>
            <person name="Willis A."/>
            <person name="Lee E.M.F."/>
        </authorList>
    </citation>
    <scope>NUCLEOTIDE SEQUENCE [LARGE SCALE GENOMIC DNA]</scope>
    <source>
        <strain evidence="2 3">CS-549</strain>
    </source>
</reference>
<dbReference type="Proteomes" id="UP001211711">
    <property type="component" value="Unassembled WGS sequence"/>
</dbReference>
<sequence length="91" mass="10337">MIIYRPNASPLQENNLGQKLIIGRPNADASSTLRKRPYRSQEVGEVNNPITNHQLPITNYQSPITNHQSPVTYIQPVVQCKEIFKLSKPIQ</sequence>
<evidence type="ECO:0000313" key="2">
    <source>
        <dbReference type="EMBL" id="MDB9439783.1"/>
    </source>
</evidence>
<dbReference type="RefSeq" id="WP_096569622.1">
    <property type="nucleotide sequence ID" value="NZ_JAQMTI010000001.1"/>
</dbReference>
<feature type="region of interest" description="Disordered" evidence="1">
    <location>
        <begin position="27"/>
        <end position="54"/>
    </location>
</feature>
<comment type="caution">
    <text evidence="2">The sequence shown here is derived from an EMBL/GenBank/DDBJ whole genome shotgun (WGS) entry which is preliminary data.</text>
</comment>
<organism evidence="2 3">
    <name type="scientific">Sphaerospermopsis kisseleviana CS-549</name>
    <dbReference type="NCBI Taxonomy" id="3021783"/>
    <lineage>
        <taxon>Bacteria</taxon>
        <taxon>Bacillati</taxon>
        <taxon>Cyanobacteriota</taxon>
        <taxon>Cyanophyceae</taxon>
        <taxon>Nostocales</taxon>
        <taxon>Aphanizomenonaceae</taxon>
        <taxon>Sphaerospermopsis</taxon>
        <taxon>Sphaerospermopsis kisseleviana</taxon>
    </lineage>
</organism>
<keyword evidence="3" id="KW-1185">Reference proteome</keyword>
<evidence type="ECO:0000256" key="1">
    <source>
        <dbReference type="SAM" id="MobiDB-lite"/>
    </source>
</evidence>
<accession>A0ABT4ZK69</accession>
<name>A0ABT4ZK69_9CYAN</name>
<proteinExistence type="predicted"/>
<dbReference type="EMBL" id="JAQMTI010000001">
    <property type="protein sequence ID" value="MDB9439783.1"/>
    <property type="molecule type" value="Genomic_DNA"/>
</dbReference>
<evidence type="ECO:0000313" key="3">
    <source>
        <dbReference type="Proteomes" id="UP001211711"/>
    </source>
</evidence>
<protein>
    <submittedName>
        <fullName evidence="2">Uncharacterized protein</fullName>
    </submittedName>
</protein>